<accession>A0A9N9FQY8</accession>
<evidence type="ECO:0000313" key="2">
    <source>
        <dbReference type="Proteomes" id="UP000789572"/>
    </source>
</evidence>
<dbReference type="AlphaFoldDB" id="A0A9N9FQY8"/>
<feature type="non-terminal residue" evidence="1">
    <location>
        <position position="1"/>
    </location>
</feature>
<sequence length="213" mass="24505">KKKINYVALEREKFMKSGKASIGKRKKKSEADILERLRGFQEKLHTVVAEDTVILPLQPDDTELCSLHSVPNCLSCRDTFGQSKATDTDEGWLSHKLVFEKDYKGKDLMQRRDDPNDYVVIDPLERKKQAIEEQREKRAQRNDIGEAFQRIETIPYLPALTITKRNDVEFVRTSYPSHDLTDFPCHAHLAYPKIPPTVIVYKQETCLQAASDG</sequence>
<proteinExistence type="predicted"/>
<gene>
    <name evidence="1" type="ORF">POCULU_LOCUS5158</name>
</gene>
<dbReference type="Proteomes" id="UP000789572">
    <property type="component" value="Unassembled WGS sequence"/>
</dbReference>
<dbReference type="EMBL" id="CAJVPJ010000751">
    <property type="protein sequence ID" value="CAG8553827.1"/>
    <property type="molecule type" value="Genomic_DNA"/>
</dbReference>
<dbReference type="OrthoDB" id="442970at2759"/>
<comment type="caution">
    <text evidence="1">The sequence shown here is derived from an EMBL/GenBank/DDBJ whole genome shotgun (WGS) entry which is preliminary data.</text>
</comment>
<reference evidence="1" key="1">
    <citation type="submission" date="2021-06" db="EMBL/GenBank/DDBJ databases">
        <authorList>
            <person name="Kallberg Y."/>
            <person name="Tangrot J."/>
            <person name="Rosling A."/>
        </authorList>
    </citation>
    <scope>NUCLEOTIDE SEQUENCE</scope>
    <source>
        <strain evidence="1">IA702</strain>
    </source>
</reference>
<protein>
    <submittedName>
        <fullName evidence="1">5889_t:CDS:1</fullName>
    </submittedName>
</protein>
<organism evidence="1 2">
    <name type="scientific">Paraglomus occultum</name>
    <dbReference type="NCBI Taxonomy" id="144539"/>
    <lineage>
        <taxon>Eukaryota</taxon>
        <taxon>Fungi</taxon>
        <taxon>Fungi incertae sedis</taxon>
        <taxon>Mucoromycota</taxon>
        <taxon>Glomeromycotina</taxon>
        <taxon>Glomeromycetes</taxon>
        <taxon>Paraglomerales</taxon>
        <taxon>Paraglomeraceae</taxon>
        <taxon>Paraglomus</taxon>
    </lineage>
</organism>
<keyword evidence="2" id="KW-1185">Reference proteome</keyword>
<name>A0A9N9FQY8_9GLOM</name>
<evidence type="ECO:0000313" key="1">
    <source>
        <dbReference type="EMBL" id="CAG8553827.1"/>
    </source>
</evidence>